<dbReference type="GO" id="GO:0005737">
    <property type="term" value="C:cytoplasm"/>
    <property type="evidence" value="ECO:0007669"/>
    <property type="project" value="TreeGrafter"/>
</dbReference>
<organism evidence="5 6">
    <name type="scientific">Beauveria bassiana D1-5</name>
    <dbReference type="NCBI Taxonomy" id="1245745"/>
    <lineage>
        <taxon>Eukaryota</taxon>
        <taxon>Fungi</taxon>
        <taxon>Dikarya</taxon>
        <taxon>Ascomycota</taxon>
        <taxon>Pezizomycotina</taxon>
        <taxon>Sordariomycetes</taxon>
        <taxon>Hypocreomycetidae</taxon>
        <taxon>Hypocreales</taxon>
        <taxon>Cordycipitaceae</taxon>
        <taxon>Beauveria</taxon>
    </lineage>
</organism>
<dbReference type="InterPro" id="IPR018060">
    <property type="entry name" value="HTH_AraC"/>
</dbReference>
<dbReference type="PANTHER" id="PTHR15032">
    <property type="entry name" value="N-ACYL-PHOSPHATIDYLETHANOLAMINE-HYDROLYZING PHOSPHOLIPASE D"/>
    <property type="match status" value="1"/>
</dbReference>
<sequence length="470" mass="54018">MLLGLTATSVALFPMTEFGKLPQGSRLERIQQSPQYRDGKFHNQQETPMMTDKRGRIAALWDFFFARPDTVKPDRPLPLIKTDLAKLDKQQDLVVWLGHSSWFIQLGGKRILIDPVFSHYAAPFAFLNKAFAGDYPWRAEDMPDIDTLVISHDHWDHLDYPTLRALKPKIKQIVTPLGVGAHFEAWGFDPALIHELDWQEKVSIDNELTVHALPARHFSGRGLTGNKTLWASFMFVTPQRKVYYSGDTGYGPHFRQIGEQFSDIDLAIMENGQYDEGWKYIHMMSEEAAQATEELRAKTMVPGHAGRFALANHSWDEPFRRIATASAGRSYQLLTPEMGQILEIYQLSNEQDVEGGDMSMPKDFMESLLEWVDGNMQRPLRIEEVARQSGYSKWYLQRMFSDWAGKSLGAYIRERKLQLAAEDLKNTEDKILDISVRYGFDSQQSFTRTFGKRFNTSPGAYRREHEQPLN</sequence>
<dbReference type="EMBL" id="ANFO01000035">
    <property type="protein sequence ID" value="KGQ13570.1"/>
    <property type="molecule type" value="Genomic_DNA"/>
</dbReference>
<dbReference type="Gene3D" id="3.60.15.10">
    <property type="entry name" value="Ribonuclease Z/Hydroxyacylglutathione hydrolase-like"/>
    <property type="match status" value="1"/>
</dbReference>
<accession>A0A0A2W563</accession>
<dbReference type="SUPFAM" id="SSF46689">
    <property type="entry name" value="Homeodomain-like"/>
    <property type="match status" value="2"/>
</dbReference>
<evidence type="ECO:0000256" key="2">
    <source>
        <dbReference type="ARBA" id="ARBA00023125"/>
    </source>
</evidence>
<dbReference type="Pfam" id="PF12833">
    <property type="entry name" value="HTH_18"/>
    <property type="match status" value="1"/>
</dbReference>
<evidence type="ECO:0000313" key="5">
    <source>
        <dbReference type="EMBL" id="KGQ13570.1"/>
    </source>
</evidence>
<dbReference type="SUPFAM" id="SSF56281">
    <property type="entry name" value="Metallo-hydrolase/oxidoreductase"/>
    <property type="match status" value="1"/>
</dbReference>
<comment type="caution">
    <text evidence="5">The sequence shown here is derived from an EMBL/GenBank/DDBJ whole genome shotgun (WGS) entry which is preliminary data.</text>
</comment>
<dbReference type="GO" id="GO:0043565">
    <property type="term" value="F:sequence-specific DNA binding"/>
    <property type="evidence" value="ECO:0007669"/>
    <property type="project" value="InterPro"/>
</dbReference>
<dbReference type="PANTHER" id="PTHR15032:SF4">
    <property type="entry name" value="N-ACYL-PHOSPHATIDYLETHANOLAMINE-HYDROLYZING PHOSPHOLIPASE D"/>
    <property type="match status" value="1"/>
</dbReference>
<dbReference type="GO" id="GO:0003700">
    <property type="term" value="F:DNA-binding transcription factor activity"/>
    <property type="evidence" value="ECO:0007669"/>
    <property type="project" value="InterPro"/>
</dbReference>
<dbReference type="HOGENOM" id="CLU_020884_0_2_1"/>
<dbReference type="PROSITE" id="PS01124">
    <property type="entry name" value="HTH_ARAC_FAMILY_2"/>
    <property type="match status" value="1"/>
</dbReference>
<dbReference type="InterPro" id="IPR018062">
    <property type="entry name" value="HTH_AraC-typ_CS"/>
</dbReference>
<dbReference type="InterPro" id="IPR009057">
    <property type="entry name" value="Homeodomain-like_sf"/>
</dbReference>
<evidence type="ECO:0000313" key="6">
    <source>
        <dbReference type="Proteomes" id="UP000030106"/>
    </source>
</evidence>
<feature type="domain" description="HTH araC/xylS-type" evidence="4">
    <location>
        <begin position="366"/>
        <end position="464"/>
    </location>
</feature>
<evidence type="ECO:0000256" key="1">
    <source>
        <dbReference type="ARBA" id="ARBA00023015"/>
    </source>
</evidence>
<dbReference type="SMART" id="SM00849">
    <property type="entry name" value="Lactamase_B"/>
    <property type="match status" value="1"/>
</dbReference>
<dbReference type="Pfam" id="PF12706">
    <property type="entry name" value="Lactamase_B_2"/>
    <property type="match status" value="1"/>
</dbReference>
<proteinExistence type="predicted"/>
<keyword evidence="3" id="KW-0804">Transcription</keyword>
<dbReference type="Gene3D" id="1.10.10.60">
    <property type="entry name" value="Homeodomain-like"/>
    <property type="match status" value="2"/>
</dbReference>
<dbReference type="InterPro" id="IPR001279">
    <property type="entry name" value="Metallo-B-lactamas"/>
</dbReference>
<dbReference type="Proteomes" id="UP000030106">
    <property type="component" value="Unassembled WGS sequence"/>
</dbReference>
<dbReference type="STRING" id="1245745.A0A0A2W563"/>
<keyword evidence="1" id="KW-0805">Transcription regulation</keyword>
<gene>
    <name evidence="5" type="ORF">BBAD15_g530</name>
</gene>
<dbReference type="AlphaFoldDB" id="A0A0A2W563"/>
<dbReference type="PRINTS" id="PR00032">
    <property type="entry name" value="HTHARAC"/>
</dbReference>
<keyword evidence="2" id="KW-0238">DNA-binding</keyword>
<dbReference type="InterPro" id="IPR036866">
    <property type="entry name" value="RibonucZ/Hydroxyglut_hydro"/>
</dbReference>
<evidence type="ECO:0000256" key="3">
    <source>
        <dbReference type="ARBA" id="ARBA00023163"/>
    </source>
</evidence>
<dbReference type="InterPro" id="IPR020449">
    <property type="entry name" value="Tscrpt_reg_AraC-type_HTH"/>
</dbReference>
<protein>
    <recommendedName>
        <fullName evidence="4">HTH araC/xylS-type domain-containing protein</fullName>
    </recommendedName>
</protein>
<evidence type="ECO:0000259" key="4">
    <source>
        <dbReference type="PROSITE" id="PS01124"/>
    </source>
</evidence>
<name>A0A0A2W563_BEABA</name>
<dbReference type="PROSITE" id="PS00041">
    <property type="entry name" value="HTH_ARAC_FAMILY_1"/>
    <property type="match status" value="1"/>
</dbReference>
<dbReference type="SMART" id="SM00342">
    <property type="entry name" value="HTH_ARAC"/>
    <property type="match status" value="1"/>
</dbReference>
<reference evidence="5 6" key="1">
    <citation type="submission" date="2012-10" db="EMBL/GenBank/DDBJ databases">
        <title>Genome sequencing and analysis of entomopathogenic fungi Beauveria bassiana D1-5.</title>
        <authorList>
            <person name="Li Q."/>
            <person name="Wang L."/>
            <person name="Zhang Z."/>
            <person name="Wang Q."/>
            <person name="Ren J."/>
            <person name="Wang M."/>
            <person name="Xu W."/>
            <person name="Wang J."/>
            <person name="Lu Y."/>
            <person name="Du Q."/>
            <person name="Sun Z."/>
        </authorList>
    </citation>
    <scope>NUCLEOTIDE SEQUENCE [LARGE SCALE GENOMIC DNA]</scope>
    <source>
        <strain evidence="5 6">D1-5</strain>
    </source>
</reference>